<dbReference type="Gene3D" id="2.120.10.30">
    <property type="entry name" value="TolB, C-terminal domain"/>
    <property type="match status" value="1"/>
</dbReference>
<dbReference type="SUPFAM" id="SSF101898">
    <property type="entry name" value="NHL repeat"/>
    <property type="match status" value="1"/>
</dbReference>
<proteinExistence type="predicted"/>
<evidence type="ECO:0000259" key="2">
    <source>
        <dbReference type="Pfam" id="PF13449"/>
    </source>
</evidence>
<sequence length="294" mass="32477">MCWRSELQLALAALGLSAGIACAQSLEFVSRYLWQSPVEGFGGFSSLELSRNGVSFTTTTDKGMIAEGRILRDGGRIRGLDNLRFAKILNPEGTPLISYRTDAEGVAISATGTIYISFEGTHRVMAYDSPRAAARPLPDIPWGDSLQSNSSLEALAIDASGVLYTLPERSGNLNRPFPVFRYRSGRWDRTLSIPRRDGFLPVGADFGPDGRLYLLERELVGLSGFASRVRSFKLSRNALTDERELLRTTGGTHDNLEGIAVWATPEGAIRVTMISDDNFKFFQRTELVEYRLVQ</sequence>
<accession>A0A497VQY0</accession>
<dbReference type="PROSITE" id="PS51257">
    <property type="entry name" value="PROKAR_LIPOPROTEIN"/>
    <property type="match status" value="1"/>
</dbReference>
<dbReference type="InterPro" id="IPR011042">
    <property type="entry name" value="6-blade_b-propeller_TolB-like"/>
</dbReference>
<protein>
    <recommendedName>
        <fullName evidence="2">Phytase-like domain-containing protein</fullName>
    </recommendedName>
</protein>
<gene>
    <name evidence="3" type="ORF">BCF46_3147</name>
</gene>
<dbReference type="InterPro" id="IPR027372">
    <property type="entry name" value="Phytase-like_dom"/>
</dbReference>
<dbReference type="PIRSF" id="PIRSF031900">
    <property type="entry name" value="UCP031900"/>
    <property type="match status" value="1"/>
</dbReference>
<evidence type="ECO:0000256" key="1">
    <source>
        <dbReference type="SAM" id="SignalP"/>
    </source>
</evidence>
<feature type="domain" description="Phytase-like" evidence="2">
    <location>
        <begin position="40"/>
        <end position="279"/>
    </location>
</feature>
<evidence type="ECO:0000313" key="3">
    <source>
        <dbReference type="EMBL" id="RLJ41354.1"/>
    </source>
</evidence>
<feature type="signal peptide" evidence="1">
    <location>
        <begin position="1"/>
        <end position="23"/>
    </location>
</feature>
<dbReference type="EMBL" id="RCCE01000005">
    <property type="protein sequence ID" value="RLJ41354.1"/>
    <property type="molecule type" value="Genomic_DNA"/>
</dbReference>
<evidence type="ECO:0000313" key="4">
    <source>
        <dbReference type="Proteomes" id="UP000269157"/>
    </source>
</evidence>
<organism evidence="3 4">
    <name type="scientific">Litoreibacter meonggei</name>
    <dbReference type="NCBI Taxonomy" id="1049199"/>
    <lineage>
        <taxon>Bacteria</taxon>
        <taxon>Pseudomonadati</taxon>
        <taxon>Pseudomonadota</taxon>
        <taxon>Alphaproteobacteria</taxon>
        <taxon>Rhodobacterales</taxon>
        <taxon>Roseobacteraceae</taxon>
        <taxon>Litoreibacter</taxon>
    </lineage>
</organism>
<dbReference type="AlphaFoldDB" id="A0A497VQY0"/>
<comment type="caution">
    <text evidence="3">The sequence shown here is derived from an EMBL/GenBank/DDBJ whole genome shotgun (WGS) entry which is preliminary data.</text>
</comment>
<dbReference type="Pfam" id="PF13449">
    <property type="entry name" value="Phytase-like"/>
    <property type="match status" value="1"/>
</dbReference>
<dbReference type="InterPro" id="IPR014567">
    <property type="entry name" value="UCP031900"/>
</dbReference>
<dbReference type="RefSeq" id="WP_121026276.1">
    <property type="nucleotide sequence ID" value="NZ_RCCE01000005.1"/>
</dbReference>
<keyword evidence="4" id="KW-1185">Reference proteome</keyword>
<feature type="chain" id="PRO_5019850663" description="Phytase-like domain-containing protein" evidence="1">
    <location>
        <begin position="24"/>
        <end position="294"/>
    </location>
</feature>
<name>A0A497VQY0_9RHOB</name>
<dbReference type="OrthoDB" id="9798693at2"/>
<reference evidence="3 4" key="1">
    <citation type="submission" date="2018-10" db="EMBL/GenBank/DDBJ databases">
        <title>Genomic Encyclopedia of Archaeal and Bacterial Type Strains, Phase II (KMG-II): from individual species to whole genera.</title>
        <authorList>
            <person name="Goeker M."/>
        </authorList>
    </citation>
    <scope>NUCLEOTIDE SEQUENCE [LARGE SCALE GENOMIC DNA]</scope>
    <source>
        <strain evidence="3 4">DSM 29466</strain>
    </source>
</reference>
<dbReference type="Proteomes" id="UP000269157">
    <property type="component" value="Unassembled WGS sequence"/>
</dbReference>
<keyword evidence="1" id="KW-0732">Signal</keyword>